<sequence length="366" mass="38387">MLKPMLGVVALTLFASQAALAVTGGGATLPEALYKGSPDSILPATFSYEGVGSSAGKRAFLTNDPVLFGATGSVHYAGSDSVLRNVELLDYLVRFNEEYGPLIQIPSVVTPVVVPYRKAGTTALNLSSLQLCDVFSGARTTWGQLLGSGDTTPIRIVYRVDGSGTTELLARHLNSICPTRFATGPLFANARLPLNGPLPANWTGVSSDAEVRSAINAVDGSIGYAGPEGLPLSDNAKIARVNGLLPSAANVVAAVSTVVPPTTTTARANPLEWVPTFANPTRGYAIVGYTNFIFSQCYRDANAASQIRAFLTRHYGSSVNNAATVAHGFVPLVAIWKSAVMNTFVSGNGENLNINNPNICTNRGRP</sequence>
<evidence type="ECO:0000313" key="3">
    <source>
        <dbReference type="EMBL" id="KAB0766279.1"/>
    </source>
</evidence>
<protein>
    <submittedName>
        <fullName evidence="3">Protein disulfide reductase</fullName>
    </submittedName>
</protein>
<proteinExistence type="inferred from homology"/>
<reference evidence="3" key="1">
    <citation type="submission" date="2019-09" db="EMBL/GenBank/DDBJ databases">
        <title>Whole genome sequence analysis of bacterial isolates in patients.</title>
        <authorList>
            <person name="Jeong K.C."/>
        </authorList>
    </citation>
    <scope>NUCLEOTIDE SEQUENCE</scope>
    <source>
        <strain evidence="3">KCJ3K105</strain>
    </source>
</reference>
<dbReference type="RefSeq" id="WP_003163324.1">
    <property type="nucleotide sequence ID" value="NZ_AP024513.1"/>
</dbReference>
<dbReference type="Gene3D" id="3.40.190.10">
    <property type="entry name" value="Periplasmic binding protein-like II"/>
    <property type="match status" value="2"/>
</dbReference>
<accession>A0A643J3F1</accession>
<comment type="similarity">
    <text evidence="1">Belongs to the PstS family.</text>
</comment>
<evidence type="ECO:0000259" key="2">
    <source>
        <dbReference type="Pfam" id="PF12849"/>
    </source>
</evidence>
<dbReference type="EMBL" id="VZIV01000011">
    <property type="protein sequence ID" value="KAB0766279.1"/>
    <property type="molecule type" value="Genomic_DNA"/>
</dbReference>
<name>A0A643J3F1_PSEAI</name>
<dbReference type="PANTHER" id="PTHR42996">
    <property type="entry name" value="PHOSPHATE-BINDING PROTEIN PSTS"/>
    <property type="match status" value="1"/>
</dbReference>
<evidence type="ECO:0000256" key="1">
    <source>
        <dbReference type="ARBA" id="ARBA00008725"/>
    </source>
</evidence>
<dbReference type="SUPFAM" id="SSF53850">
    <property type="entry name" value="Periplasmic binding protein-like II"/>
    <property type="match status" value="1"/>
</dbReference>
<dbReference type="InterPro" id="IPR024370">
    <property type="entry name" value="PBP_domain"/>
</dbReference>
<dbReference type="Pfam" id="PF12849">
    <property type="entry name" value="PBP_like_2"/>
    <property type="match status" value="1"/>
</dbReference>
<dbReference type="PANTHER" id="PTHR42996:SF1">
    <property type="entry name" value="PHOSPHATE-BINDING PROTEIN PSTS"/>
    <property type="match status" value="1"/>
</dbReference>
<dbReference type="AlphaFoldDB" id="A0A643J3F1"/>
<gene>
    <name evidence="3" type="ORF">F7O97_07360</name>
</gene>
<comment type="caution">
    <text evidence="3">The sequence shown here is derived from an EMBL/GenBank/DDBJ whole genome shotgun (WGS) entry which is preliminary data.</text>
</comment>
<organism evidence="3">
    <name type="scientific">Pseudomonas aeruginosa</name>
    <dbReference type="NCBI Taxonomy" id="287"/>
    <lineage>
        <taxon>Bacteria</taxon>
        <taxon>Pseudomonadati</taxon>
        <taxon>Pseudomonadota</taxon>
        <taxon>Gammaproteobacteria</taxon>
        <taxon>Pseudomonadales</taxon>
        <taxon>Pseudomonadaceae</taxon>
        <taxon>Pseudomonas</taxon>
    </lineage>
</organism>
<dbReference type="InterPro" id="IPR050962">
    <property type="entry name" value="Phosphate-bind_PstS"/>
</dbReference>
<feature type="domain" description="PBP" evidence="2">
    <location>
        <begin position="44"/>
        <end position="311"/>
    </location>
</feature>